<gene>
    <name evidence="1" type="ORF">SAMN04488028_10488</name>
</gene>
<keyword evidence="2" id="KW-1185">Reference proteome</keyword>
<sequence length="145" mass="16086">MAIGVGVILLASCASTVEKTNPLIGTWELQTGTIIRGGDTTVTDYTVGQRMIKIINATHFAFLKHDLTKGVDSTATYVAGGGTYELEGKQYIEHLEFLNYREWEGNTFDFTIEITGDTLVQQGREDIPSLGVEQYNIECYVRARN</sequence>
<proteinExistence type="predicted"/>
<protein>
    <submittedName>
        <fullName evidence="1">Lipocalin-like domain-containing protein</fullName>
    </submittedName>
</protein>
<organism evidence="1 2">
    <name type="scientific">Reichenbachiella agariperforans</name>
    <dbReference type="NCBI Taxonomy" id="156994"/>
    <lineage>
        <taxon>Bacteria</taxon>
        <taxon>Pseudomonadati</taxon>
        <taxon>Bacteroidota</taxon>
        <taxon>Cytophagia</taxon>
        <taxon>Cytophagales</taxon>
        <taxon>Reichenbachiellaceae</taxon>
        <taxon>Reichenbachiella</taxon>
    </lineage>
</organism>
<dbReference type="AlphaFoldDB" id="A0A1M6R9M3"/>
<evidence type="ECO:0000313" key="2">
    <source>
        <dbReference type="Proteomes" id="UP000184474"/>
    </source>
</evidence>
<dbReference type="EMBL" id="FRAA01000004">
    <property type="protein sequence ID" value="SHK29164.1"/>
    <property type="molecule type" value="Genomic_DNA"/>
</dbReference>
<dbReference type="Proteomes" id="UP000184474">
    <property type="component" value="Unassembled WGS sequence"/>
</dbReference>
<dbReference type="STRING" id="156994.SAMN04488028_10488"/>
<accession>A0A1M6R9M3</accession>
<evidence type="ECO:0000313" key="1">
    <source>
        <dbReference type="EMBL" id="SHK29164.1"/>
    </source>
</evidence>
<name>A0A1M6R9M3_REIAG</name>
<reference evidence="2" key="1">
    <citation type="submission" date="2016-11" db="EMBL/GenBank/DDBJ databases">
        <authorList>
            <person name="Varghese N."/>
            <person name="Submissions S."/>
        </authorList>
    </citation>
    <scope>NUCLEOTIDE SEQUENCE [LARGE SCALE GENOMIC DNA]</scope>
    <source>
        <strain evidence="2">DSM 26134</strain>
    </source>
</reference>
<dbReference type="Gene3D" id="2.40.128.490">
    <property type="entry name" value="Uncharacterised protein PF14869, DUF4488"/>
    <property type="match status" value="1"/>
</dbReference>